<comment type="caution">
    <text evidence="1">The sequence shown here is derived from an EMBL/GenBank/DDBJ whole genome shotgun (WGS) entry which is preliminary data.</text>
</comment>
<dbReference type="AlphaFoldDB" id="A0A4Y2CED6"/>
<dbReference type="Proteomes" id="UP000499080">
    <property type="component" value="Unassembled WGS sequence"/>
</dbReference>
<sequence>MPSLKPAIHMYSISSIWTKTGFFPTIQVEKSGTSIHRKFQSALAVGKSDRLSHSTADLRSPYSFPHSADFRFATLVAGYRSSQSFDALTSLAKKFAHELPEFGLVGNPTFQSRYAIFHRFSTLTNVCFLLVFQTFRFGRHRNGPFNVKLPSMKGHSHPSERPD</sequence>
<evidence type="ECO:0000313" key="1">
    <source>
        <dbReference type="EMBL" id="GBM02314.1"/>
    </source>
</evidence>
<reference evidence="1 2" key="1">
    <citation type="journal article" date="2019" name="Sci. Rep.">
        <title>Orb-weaving spider Araneus ventricosus genome elucidates the spidroin gene catalogue.</title>
        <authorList>
            <person name="Kono N."/>
            <person name="Nakamura H."/>
            <person name="Ohtoshi R."/>
            <person name="Moran D.A.P."/>
            <person name="Shinohara A."/>
            <person name="Yoshida Y."/>
            <person name="Fujiwara M."/>
            <person name="Mori M."/>
            <person name="Tomita M."/>
            <person name="Arakawa K."/>
        </authorList>
    </citation>
    <scope>NUCLEOTIDE SEQUENCE [LARGE SCALE GENOMIC DNA]</scope>
</reference>
<keyword evidence="2" id="KW-1185">Reference proteome</keyword>
<proteinExistence type="predicted"/>
<accession>A0A4Y2CED6</accession>
<protein>
    <submittedName>
        <fullName evidence="1">Uncharacterized protein</fullName>
    </submittedName>
</protein>
<name>A0A4Y2CED6_ARAVE</name>
<dbReference type="EMBL" id="BGPR01000179">
    <property type="protein sequence ID" value="GBM02314.1"/>
    <property type="molecule type" value="Genomic_DNA"/>
</dbReference>
<gene>
    <name evidence="1" type="ORF">AVEN_138440_1</name>
</gene>
<evidence type="ECO:0000313" key="2">
    <source>
        <dbReference type="Proteomes" id="UP000499080"/>
    </source>
</evidence>
<organism evidence="1 2">
    <name type="scientific">Araneus ventricosus</name>
    <name type="common">Orbweaver spider</name>
    <name type="synonym">Epeira ventricosa</name>
    <dbReference type="NCBI Taxonomy" id="182803"/>
    <lineage>
        <taxon>Eukaryota</taxon>
        <taxon>Metazoa</taxon>
        <taxon>Ecdysozoa</taxon>
        <taxon>Arthropoda</taxon>
        <taxon>Chelicerata</taxon>
        <taxon>Arachnida</taxon>
        <taxon>Araneae</taxon>
        <taxon>Araneomorphae</taxon>
        <taxon>Entelegynae</taxon>
        <taxon>Araneoidea</taxon>
        <taxon>Araneidae</taxon>
        <taxon>Araneus</taxon>
    </lineage>
</organism>